<keyword evidence="2" id="KW-0472">Membrane</keyword>
<organism evidence="3 4">
    <name type="scientific">Herbinix hemicellulosilytica</name>
    <dbReference type="NCBI Taxonomy" id="1564487"/>
    <lineage>
        <taxon>Bacteria</taxon>
        <taxon>Bacillati</taxon>
        <taxon>Bacillota</taxon>
        <taxon>Clostridia</taxon>
        <taxon>Lachnospirales</taxon>
        <taxon>Lachnospiraceae</taxon>
        <taxon>Herbinix</taxon>
    </lineage>
</organism>
<evidence type="ECO:0000313" key="3">
    <source>
        <dbReference type="EMBL" id="CRZ33751.1"/>
    </source>
</evidence>
<accession>A0A0H5SG28</accession>
<dbReference type="Pfam" id="PF11167">
    <property type="entry name" value="DUF2953"/>
    <property type="match status" value="1"/>
</dbReference>
<evidence type="ECO:0000313" key="4">
    <source>
        <dbReference type="Proteomes" id="UP000236497"/>
    </source>
</evidence>
<protein>
    <submittedName>
        <fullName evidence="3">Putative membrane protein</fullName>
    </submittedName>
</protein>
<feature type="compositionally biased region" description="Basic and acidic residues" evidence="1">
    <location>
        <begin position="130"/>
        <end position="166"/>
    </location>
</feature>
<dbReference type="InterPro" id="IPR021338">
    <property type="entry name" value="DUF2953"/>
</dbReference>
<dbReference type="OrthoDB" id="2087351at2"/>
<dbReference type="AlphaFoldDB" id="A0A0H5SG28"/>
<keyword evidence="2" id="KW-1133">Transmembrane helix</keyword>
<dbReference type="EMBL" id="CVTD020000008">
    <property type="protein sequence ID" value="CRZ33751.1"/>
    <property type="molecule type" value="Genomic_DNA"/>
</dbReference>
<dbReference type="Proteomes" id="UP000236497">
    <property type="component" value="Unassembled WGS sequence"/>
</dbReference>
<keyword evidence="2" id="KW-0812">Transmembrane</keyword>
<feature type="transmembrane region" description="Helical" evidence="2">
    <location>
        <begin position="6"/>
        <end position="33"/>
    </location>
</feature>
<reference evidence="3 4" key="1">
    <citation type="submission" date="2015-06" db="EMBL/GenBank/DDBJ databases">
        <authorList>
            <person name="Wibberg Daniel"/>
        </authorList>
    </citation>
    <scope>NUCLEOTIDE SEQUENCE [LARGE SCALE GENOMIC DNA]</scope>
    <source>
        <strain evidence="3 4">T3/55T</strain>
    </source>
</reference>
<keyword evidence="4" id="KW-1185">Reference proteome</keyword>
<dbReference type="RefSeq" id="WP_103201908.1">
    <property type="nucleotide sequence ID" value="NZ_CVTD020000008.1"/>
</dbReference>
<evidence type="ECO:0000256" key="2">
    <source>
        <dbReference type="SAM" id="Phobius"/>
    </source>
</evidence>
<sequence length="367" mass="42851">MISVLLFILKLIGFVILAVIGILLIVFLAVLFVPVRYKINANHGESVELNAVISWFFHIIHARIKHTENNWRILVKIFGILVFDSHKSLGFKKDNIIKNDETEHHKDADMNDDSYKEFYKTGHISSPKENTAENKVPFKDNDMPYKNEHSANKDTGDTDRDSNDVCNFRDRDEASLIKIESDYKDGSYEKYESETKADTKNKYRKISIEKFKRLFIKIKSRIVEIYERIIDRIKTLIEKLRSIKHKISLIYDFLTDEVNKEGFRFTYDCIKKLLRHIKPTKLKSRLVFGTGDPCSTGQILGLFGILYGFYGNDLNITPDFENKVFEGTHYAKGRIRLGTVAFIVIKFLLDKRFKELKRNYQLLKEAL</sequence>
<gene>
    <name evidence="3" type="ORF">HHT355_0546</name>
</gene>
<proteinExistence type="predicted"/>
<evidence type="ECO:0000256" key="1">
    <source>
        <dbReference type="SAM" id="MobiDB-lite"/>
    </source>
</evidence>
<feature type="region of interest" description="Disordered" evidence="1">
    <location>
        <begin position="124"/>
        <end position="166"/>
    </location>
</feature>
<name>A0A0H5SG28_HERHM</name>